<organism evidence="2 3">
    <name type="scientific">Pichia membranifaciens</name>
    <dbReference type="NCBI Taxonomy" id="4926"/>
    <lineage>
        <taxon>Eukaryota</taxon>
        <taxon>Fungi</taxon>
        <taxon>Dikarya</taxon>
        <taxon>Ascomycota</taxon>
        <taxon>Saccharomycotina</taxon>
        <taxon>Pichiomycetes</taxon>
        <taxon>Pichiales</taxon>
        <taxon>Pichiaceae</taxon>
        <taxon>Pichia</taxon>
    </lineage>
</organism>
<name>A0A1Q2YFQ9_9ASCO</name>
<feature type="compositionally biased region" description="Basic and acidic residues" evidence="1">
    <location>
        <begin position="196"/>
        <end position="212"/>
    </location>
</feature>
<evidence type="ECO:0000313" key="3">
    <source>
        <dbReference type="Proteomes" id="UP000186136"/>
    </source>
</evidence>
<feature type="region of interest" description="Disordered" evidence="1">
    <location>
        <begin position="196"/>
        <end position="249"/>
    </location>
</feature>
<dbReference type="AlphaFoldDB" id="A0A1Q2YFQ9"/>
<evidence type="ECO:0000313" key="2">
    <source>
        <dbReference type="EMBL" id="GAV28416.1"/>
    </source>
</evidence>
<accession>A0A1Q2YFQ9</accession>
<dbReference type="OrthoDB" id="3993780at2759"/>
<feature type="compositionally biased region" description="Polar residues" evidence="1">
    <location>
        <begin position="224"/>
        <end position="247"/>
    </location>
</feature>
<keyword evidence="3" id="KW-1185">Reference proteome</keyword>
<dbReference type="EMBL" id="BDGI01000069">
    <property type="protein sequence ID" value="GAV28416.1"/>
    <property type="molecule type" value="Genomic_DNA"/>
</dbReference>
<evidence type="ECO:0000256" key="1">
    <source>
        <dbReference type="SAM" id="MobiDB-lite"/>
    </source>
</evidence>
<comment type="caution">
    <text evidence="2">The sequence shown here is derived from an EMBL/GenBank/DDBJ whole genome shotgun (WGS) entry which is preliminary data.</text>
</comment>
<reference evidence="2 3" key="1">
    <citation type="submission" date="2016-08" db="EMBL/GenBank/DDBJ databases">
        <title>Whole genome shotgun sequence of Pichia membranifaciens KS47-1.</title>
        <authorList>
            <person name="Konishi M."/>
            <person name="Ishida M."/>
            <person name="Arakawa T."/>
            <person name="Kato Y."/>
            <person name="Horiuchi J."/>
        </authorList>
    </citation>
    <scope>NUCLEOTIDE SEQUENCE [LARGE SCALE GENOMIC DNA]</scope>
    <source>
        <strain evidence="2 3">KS47-1</strain>
    </source>
</reference>
<dbReference type="Proteomes" id="UP000186136">
    <property type="component" value="Unassembled WGS sequence"/>
</dbReference>
<proteinExistence type="predicted"/>
<gene>
    <name evidence="2" type="ORF">PMKS-001887</name>
</gene>
<sequence>MVRRTPKTELPAEHQFSLSNILARLPTGSQDLQNVNDSINTTVAAYTNDITEQLSSLANVENELLQKLQRVNDVYDVVHNIRVQNIGNPQPLEADDGVADSKKKKNRGMRIGLSKTIFRISANKNIDNRLQQYNKIDSGFIELLDETVVQKKRINSLLTRLKTLEKNFSRRERLFDEKSPNKKHYSKLYNYAMKEKAQQPKLPEIKKDDKTNTQENESAPAAKQLQSPAAGNNFDPSKTIHRSNSLAHSEISQKKLNQYLDIENELEEIQKVQSHKLPDIERETSFNPVALVPKRTATCKVSDELVTMRSADSASTIRSTTEHHVGSLVDELRKLYK</sequence>
<protein>
    <submittedName>
        <fullName evidence="2">Uncharacterized protein</fullName>
    </submittedName>
</protein>